<reference evidence="1 2" key="2">
    <citation type="submission" date="2013-11" db="EMBL/GenBank/DDBJ databases">
        <title>Whole genome shotgun sequence of Vibrio halioticoli NBRC 102217.</title>
        <authorList>
            <person name="Isaki S."/>
            <person name="Kimura A."/>
            <person name="Ohji S."/>
            <person name="Hosoyama A."/>
            <person name="Fujita N."/>
            <person name="Hashimoto M."/>
            <person name="Hosoyama Y."/>
            <person name="Yamazoe A."/>
        </authorList>
    </citation>
    <scope>NUCLEOTIDE SEQUENCE [LARGE SCALE GENOMIC DNA]</scope>
    <source>
        <strain evidence="1 2">NBRC 102217</strain>
    </source>
</reference>
<evidence type="ECO:0000313" key="1">
    <source>
        <dbReference type="EMBL" id="GAD90307.1"/>
    </source>
</evidence>
<evidence type="ECO:0008006" key="3">
    <source>
        <dbReference type="Google" id="ProtNLM"/>
    </source>
</evidence>
<dbReference type="GO" id="GO:0003677">
    <property type="term" value="F:DNA binding"/>
    <property type="evidence" value="ECO:0007669"/>
    <property type="project" value="InterPro"/>
</dbReference>
<keyword evidence="2" id="KW-1185">Reference proteome</keyword>
<sequence length="253" mass="29722">MSNHYHLVLYINKNKALDLSQLEIVERWSLDHKLPLLIKRWLKKELTNPAEEEKCNKIIELWRTRLWDLSWFMKDLNFEIACRANREDNCKGHFWESRFKSQALLDDQALLAAMAYVDLNPVRSSTAKTPEESEYTSIKARLDALGSGSITPNYLCPFIGNSSDETQRGIPFKLMDYIELVDWTAQEFREGKASMEHTLPPILQRLSFNQRNWVNVCAHLEHRRTTAISTRLYEIEHAKLLLGKSKIHMYWLN</sequence>
<dbReference type="Gene3D" id="3.30.70.1290">
    <property type="entry name" value="Transposase IS200-like"/>
    <property type="match status" value="1"/>
</dbReference>
<dbReference type="EMBL" id="BAUJ01000039">
    <property type="protein sequence ID" value="GAD90307.1"/>
    <property type="molecule type" value="Genomic_DNA"/>
</dbReference>
<gene>
    <name evidence="1" type="ORF">VHA01S_039_00270</name>
</gene>
<dbReference type="InterPro" id="IPR036515">
    <property type="entry name" value="Transposase_17_sf"/>
</dbReference>
<organism evidence="1 2">
    <name type="scientific">Vibrio halioticoli NBRC 102217</name>
    <dbReference type="NCBI Taxonomy" id="1219072"/>
    <lineage>
        <taxon>Bacteria</taxon>
        <taxon>Pseudomonadati</taxon>
        <taxon>Pseudomonadota</taxon>
        <taxon>Gammaproteobacteria</taxon>
        <taxon>Vibrionales</taxon>
        <taxon>Vibrionaceae</taxon>
        <taxon>Vibrio</taxon>
    </lineage>
</organism>
<name>V5FN98_9VIBR</name>
<dbReference type="eggNOG" id="COG1943">
    <property type="taxonomic scope" value="Bacteria"/>
</dbReference>
<evidence type="ECO:0000313" key="2">
    <source>
        <dbReference type="Proteomes" id="UP000017800"/>
    </source>
</evidence>
<dbReference type="GO" id="GO:0006313">
    <property type="term" value="P:DNA transposition"/>
    <property type="evidence" value="ECO:0007669"/>
    <property type="project" value="InterPro"/>
</dbReference>
<protein>
    <recommendedName>
        <fullName evidence="3">Transposase IS200-like domain-containing protein</fullName>
    </recommendedName>
</protein>
<dbReference type="AlphaFoldDB" id="V5FN98"/>
<comment type="caution">
    <text evidence="1">The sequence shown here is derived from an EMBL/GenBank/DDBJ whole genome shotgun (WGS) entry which is preliminary data.</text>
</comment>
<proteinExistence type="predicted"/>
<dbReference type="SUPFAM" id="SSF143422">
    <property type="entry name" value="Transposase IS200-like"/>
    <property type="match status" value="1"/>
</dbReference>
<dbReference type="PANTHER" id="PTHR34322">
    <property type="entry name" value="TRANSPOSASE, Y1_TNP DOMAIN-CONTAINING"/>
    <property type="match status" value="1"/>
</dbReference>
<accession>V5FN98</accession>
<dbReference type="GO" id="GO:0004803">
    <property type="term" value="F:transposase activity"/>
    <property type="evidence" value="ECO:0007669"/>
    <property type="project" value="InterPro"/>
</dbReference>
<dbReference type="Proteomes" id="UP000017800">
    <property type="component" value="Unassembled WGS sequence"/>
</dbReference>
<reference evidence="1 2" key="1">
    <citation type="submission" date="2013-10" db="EMBL/GenBank/DDBJ databases">
        <authorList>
            <person name="Ichikawa N."/>
            <person name="Kimura A."/>
            <person name="Ohji S."/>
            <person name="Hosoyama A."/>
            <person name="Fujita N."/>
        </authorList>
    </citation>
    <scope>NUCLEOTIDE SEQUENCE [LARGE SCALE GENOMIC DNA]</scope>
    <source>
        <strain evidence="1 2">NBRC 102217</strain>
    </source>
</reference>
<dbReference type="PANTHER" id="PTHR34322:SF2">
    <property type="entry name" value="TRANSPOSASE IS200-LIKE DOMAIN-CONTAINING PROTEIN"/>
    <property type="match status" value="1"/>
</dbReference>